<keyword evidence="1" id="KW-0812">Transmembrane</keyword>
<dbReference type="Proteomes" id="UP001497744">
    <property type="component" value="Unassembled WGS sequence"/>
</dbReference>
<sequence length="413" mass="45448">MKAASQLLQVLAGRVGGSSPAPTSDTATCSLAVDKNDIACRDIDYLLTFTPVLVVDSAVPFYVCLQAMAEYGQEFALVYNASVLDFVGCFDELSFLQVLVPGNHASMRDSCGGYFMSHPSPGICKVAEDCSAKEALQHLLNQRVKRVFVWSSKKDAPIGFLTTRCFVDYITKHLRGCRQHGGQRIEHVSSSPDLPSVPEDATLRDISVLLSDNDEIPISDSQGHFVGILNRKMIVHYVLSRLRQEVKHGESRSTSAIVRGGVRIPVLTIANDAEDRSIIQFEGASLYTLGVDTLGNFAISSGDQPMLVVDNEQNISIHMQKLSVRSVDFGGDLVVEGVSQFKMIWREDFADARGWNGTGQLAGVRCGYCLSGHGRRFLLRRDSNARRLQTFWQGTCIVFMYIFCVGLGAKDLY</sequence>
<keyword evidence="4" id="KW-1185">Reference proteome</keyword>
<dbReference type="RefSeq" id="XP_067714119.1">
    <property type="nucleotide sequence ID" value="XM_067858018.1"/>
</dbReference>
<feature type="transmembrane region" description="Helical" evidence="1">
    <location>
        <begin position="390"/>
        <end position="409"/>
    </location>
</feature>
<dbReference type="CDD" id="cd02205">
    <property type="entry name" value="CBS_pair_SF"/>
    <property type="match status" value="1"/>
</dbReference>
<dbReference type="Pfam" id="PF00571">
    <property type="entry name" value="CBS"/>
    <property type="match status" value="1"/>
</dbReference>
<protein>
    <recommendedName>
        <fullName evidence="2">CBS domain-containing protein</fullName>
    </recommendedName>
</protein>
<keyword evidence="1" id="KW-1133">Transmembrane helix</keyword>
<dbReference type="InterPro" id="IPR000644">
    <property type="entry name" value="CBS_dom"/>
</dbReference>
<dbReference type="SUPFAM" id="SSF54631">
    <property type="entry name" value="CBS-domain pair"/>
    <property type="match status" value="1"/>
</dbReference>
<dbReference type="EMBL" id="BPLF01000001">
    <property type="protein sequence ID" value="GIX62050.1"/>
    <property type="molecule type" value="Genomic_DNA"/>
</dbReference>
<feature type="domain" description="CBS" evidence="2">
    <location>
        <begin position="190"/>
        <end position="239"/>
    </location>
</feature>
<evidence type="ECO:0000259" key="2">
    <source>
        <dbReference type="Pfam" id="PF00571"/>
    </source>
</evidence>
<reference evidence="3 4" key="1">
    <citation type="submission" date="2021-06" db="EMBL/GenBank/DDBJ databases">
        <title>Genome sequence of Babesia caballi.</title>
        <authorList>
            <person name="Yamagishi J."/>
            <person name="Kidaka T."/>
            <person name="Ochi A."/>
        </authorList>
    </citation>
    <scope>NUCLEOTIDE SEQUENCE [LARGE SCALE GENOMIC DNA]</scope>
    <source>
        <strain evidence="3">USDA-D6B2</strain>
    </source>
</reference>
<organism evidence="3 4">
    <name type="scientific">Babesia caballi</name>
    <dbReference type="NCBI Taxonomy" id="5871"/>
    <lineage>
        <taxon>Eukaryota</taxon>
        <taxon>Sar</taxon>
        <taxon>Alveolata</taxon>
        <taxon>Apicomplexa</taxon>
        <taxon>Aconoidasida</taxon>
        <taxon>Piroplasmida</taxon>
        <taxon>Babesiidae</taxon>
        <taxon>Babesia</taxon>
    </lineage>
</organism>
<gene>
    <name evidence="3" type="ORF">BcabD6B2_14850</name>
</gene>
<comment type="caution">
    <text evidence="3">The sequence shown here is derived from an EMBL/GenBank/DDBJ whole genome shotgun (WGS) entry which is preliminary data.</text>
</comment>
<dbReference type="InterPro" id="IPR046342">
    <property type="entry name" value="CBS_dom_sf"/>
</dbReference>
<evidence type="ECO:0000313" key="3">
    <source>
        <dbReference type="EMBL" id="GIX62050.1"/>
    </source>
</evidence>
<keyword evidence="1" id="KW-0472">Membrane</keyword>
<evidence type="ECO:0000313" key="4">
    <source>
        <dbReference type="Proteomes" id="UP001497744"/>
    </source>
</evidence>
<accession>A0AAV4LQ75</accession>
<dbReference type="GeneID" id="94193531"/>
<name>A0AAV4LQ75_BABCB</name>
<dbReference type="AlphaFoldDB" id="A0AAV4LQ75"/>
<evidence type="ECO:0000256" key="1">
    <source>
        <dbReference type="SAM" id="Phobius"/>
    </source>
</evidence>
<dbReference type="Gene3D" id="3.10.580.10">
    <property type="entry name" value="CBS-domain"/>
    <property type="match status" value="1"/>
</dbReference>
<proteinExistence type="predicted"/>